<feature type="compositionally biased region" description="Basic and acidic residues" evidence="4">
    <location>
        <begin position="276"/>
        <end position="285"/>
    </location>
</feature>
<dbReference type="InterPro" id="IPR005202">
    <property type="entry name" value="TF_GRAS"/>
</dbReference>
<feature type="compositionally biased region" description="Polar residues" evidence="4">
    <location>
        <begin position="190"/>
        <end position="202"/>
    </location>
</feature>
<gene>
    <name evidence="5" type="ORF">PVAP13_3NG203300</name>
</gene>
<evidence type="ECO:0000313" key="6">
    <source>
        <dbReference type="Proteomes" id="UP000823388"/>
    </source>
</evidence>
<sequence>MAAASEDLTDPEPFSPSVFLNLSPTTPPPAPSPKNDDLVLPLISRMLMAEDTDDNFLYQRQHPDDTALLQAQQTFADILSDASSSASTKSSGSASAVPFTFAISPPSSDAPAAFASTTCCWPYDPAELSRLLLSRTHPNMTMPPPADVDEDDGEHDSSCFLSDQNSRVKVNMEMLNQAFLKGMEEASKFLPTTTTNDNNLMQDSCDGRGRGSKKKRHNRGDQDDVDALEAEAGRRSKLMAPEESGEVADGVFLKGYEVSLEKMHGLSISGSSLPVARREEEERAKSQRSNSNEAVDLRTLLTHCAEAVSAGNHLSATALLRQIKQRSSPSGDASQRLAHCFAQGLELRLAGMGAAAKPKRTSAIDHLRAYQLHLQVCSFRMVAFKFSHMAITRAVAGRKKVHIVDYGEHRGFQWPLLLDALATREGGPPEVRITGITFPYPGFRPAARIKETERRLSDFARQRGIPFRFRSIVSARWETISAEDLVMEPDEVLVVNGLFYFGKLMDEGVDDIDSPSPRDMVLGNISKMRPDVFILCVENSSQNAPFFVTRFRETLFYYSAMFDMMDSTAPRDCAERMLVEEIFGHWAMDAIAYEGSDRVLRPETYKQWQTRSNRAGLRQLPLDPDTVRYLSKRVKEGYHNDFVIDVDQQWLLQGWKGRILCAMSTWVADDDAI</sequence>
<evidence type="ECO:0000256" key="3">
    <source>
        <dbReference type="PROSITE-ProRule" id="PRU01191"/>
    </source>
</evidence>
<protein>
    <submittedName>
        <fullName evidence="5">Uncharacterized protein</fullName>
    </submittedName>
</protein>
<feature type="region of interest" description="Leucine repeat II (LRII)" evidence="3">
    <location>
        <begin position="451"/>
        <end position="483"/>
    </location>
</feature>
<dbReference type="PANTHER" id="PTHR31636">
    <property type="entry name" value="OSJNBA0084A10.13 PROTEIN-RELATED"/>
    <property type="match status" value="1"/>
</dbReference>
<feature type="region of interest" description="Disordered" evidence="4">
    <location>
        <begin position="271"/>
        <end position="292"/>
    </location>
</feature>
<reference evidence="5" key="1">
    <citation type="submission" date="2020-05" db="EMBL/GenBank/DDBJ databases">
        <title>WGS assembly of Panicum virgatum.</title>
        <authorList>
            <person name="Lovell J.T."/>
            <person name="Jenkins J."/>
            <person name="Shu S."/>
            <person name="Juenger T.E."/>
            <person name="Schmutz J."/>
        </authorList>
    </citation>
    <scope>NUCLEOTIDE SEQUENCE</scope>
    <source>
        <strain evidence="5">AP13</strain>
    </source>
</reference>
<organism evidence="5 6">
    <name type="scientific">Panicum virgatum</name>
    <name type="common">Blackwell switchgrass</name>
    <dbReference type="NCBI Taxonomy" id="38727"/>
    <lineage>
        <taxon>Eukaryota</taxon>
        <taxon>Viridiplantae</taxon>
        <taxon>Streptophyta</taxon>
        <taxon>Embryophyta</taxon>
        <taxon>Tracheophyta</taxon>
        <taxon>Spermatophyta</taxon>
        <taxon>Magnoliopsida</taxon>
        <taxon>Liliopsida</taxon>
        <taxon>Poales</taxon>
        <taxon>Poaceae</taxon>
        <taxon>PACMAD clade</taxon>
        <taxon>Panicoideae</taxon>
        <taxon>Panicodae</taxon>
        <taxon>Paniceae</taxon>
        <taxon>Panicinae</taxon>
        <taxon>Panicum</taxon>
        <taxon>Panicum sect. Hiantes</taxon>
    </lineage>
</organism>
<evidence type="ECO:0000256" key="4">
    <source>
        <dbReference type="SAM" id="MobiDB-lite"/>
    </source>
</evidence>
<feature type="region of interest" description="VHIID" evidence="3">
    <location>
        <begin position="370"/>
        <end position="435"/>
    </location>
</feature>
<comment type="caution">
    <text evidence="5">The sequence shown here is derived from an EMBL/GenBank/DDBJ whole genome shotgun (WGS) entry which is preliminary data.</text>
</comment>
<feature type="region of interest" description="Disordered" evidence="4">
    <location>
        <begin position="1"/>
        <end position="36"/>
    </location>
</feature>
<evidence type="ECO:0000256" key="1">
    <source>
        <dbReference type="ARBA" id="ARBA00023015"/>
    </source>
</evidence>
<evidence type="ECO:0000256" key="2">
    <source>
        <dbReference type="ARBA" id="ARBA00023163"/>
    </source>
</evidence>
<keyword evidence="1" id="KW-0805">Transcription regulation</keyword>
<dbReference type="OrthoDB" id="671274at2759"/>
<accession>A0A8T0UJK6</accession>
<feature type="region of interest" description="Disordered" evidence="4">
    <location>
        <begin position="141"/>
        <end position="160"/>
    </location>
</feature>
<feature type="region of interest" description="SAW" evidence="3">
    <location>
        <begin position="592"/>
        <end position="667"/>
    </location>
</feature>
<evidence type="ECO:0000313" key="5">
    <source>
        <dbReference type="EMBL" id="KAG2621033.1"/>
    </source>
</evidence>
<dbReference type="Pfam" id="PF03514">
    <property type="entry name" value="GRAS"/>
    <property type="match status" value="1"/>
</dbReference>
<dbReference type="PROSITE" id="PS50985">
    <property type="entry name" value="GRAS"/>
    <property type="match status" value="1"/>
</dbReference>
<feature type="region of interest" description="Disordered" evidence="4">
    <location>
        <begin position="190"/>
        <end position="227"/>
    </location>
</feature>
<name>A0A8T0UJK6_PANVG</name>
<keyword evidence="6" id="KW-1185">Reference proteome</keyword>
<dbReference type="AlphaFoldDB" id="A0A8T0UJK6"/>
<proteinExistence type="inferred from homology"/>
<comment type="similarity">
    <text evidence="3">Belongs to the GRAS family.</text>
</comment>
<comment type="caution">
    <text evidence="3">Lacks conserved residue(s) required for the propagation of feature annotation.</text>
</comment>
<keyword evidence="2" id="KW-0804">Transcription</keyword>
<feature type="short sequence motif" description="VHIID" evidence="3">
    <location>
        <begin position="401"/>
        <end position="405"/>
    </location>
</feature>
<dbReference type="Proteomes" id="UP000823388">
    <property type="component" value="Chromosome 3N"/>
</dbReference>
<dbReference type="EMBL" id="CM029042">
    <property type="protein sequence ID" value="KAG2621033.1"/>
    <property type="molecule type" value="Genomic_DNA"/>
</dbReference>